<dbReference type="AlphaFoldDB" id="Q87GD1"/>
<evidence type="ECO:0000313" key="2">
    <source>
        <dbReference type="Proteomes" id="UP000002493"/>
    </source>
</evidence>
<sequence>MYHLLGSDVEFEPEPLFYLDVIGAVSLQNSL</sequence>
<reference evidence="1 2" key="1">
    <citation type="journal article" date="2003" name="Lancet">
        <title>Genome sequence of Vibrio parahaemolyticus: a pathogenic mechanism distinct from that of V. cholerae.</title>
        <authorList>
            <person name="Makino K."/>
            <person name="Oshima K."/>
            <person name="Kurokawa K."/>
            <person name="Yokoyama K."/>
            <person name="Uda T."/>
            <person name="Tagomori K."/>
            <person name="Iijima Y."/>
            <person name="Najima M."/>
            <person name="Nakano M."/>
            <person name="Yamashita A."/>
            <person name="Kubota Y."/>
            <person name="Kimura S."/>
            <person name="Yasunaga T."/>
            <person name="Honda T."/>
            <person name="Shinagawa H."/>
            <person name="Hattori M."/>
            <person name="Iida T."/>
        </authorList>
    </citation>
    <scope>NUCLEOTIDE SEQUENCE [LARGE SCALE GENOMIC DNA]</scope>
    <source>
        <strain evidence="2">RIMD 2210633</strain>
    </source>
</reference>
<dbReference type="EMBL" id="BA000032">
    <property type="protein sequence ID" value="BAC62729.1"/>
    <property type="molecule type" value="Genomic_DNA"/>
</dbReference>
<dbReference type="KEGG" id="vpa:VPA1386"/>
<evidence type="ECO:0000313" key="1">
    <source>
        <dbReference type="EMBL" id="BAC62729.1"/>
    </source>
</evidence>
<gene>
    <name evidence="1" type="ordered locus">VPA1386</name>
</gene>
<accession>Q87GD1</accession>
<protein>
    <submittedName>
        <fullName evidence="1">Uncharacterized protein</fullName>
    </submittedName>
</protein>
<dbReference type="Proteomes" id="UP000002493">
    <property type="component" value="Chromosome 2"/>
</dbReference>
<proteinExistence type="predicted"/>
<dbReference type="HOGENOM" id="CLU_3399088_0_0_6"/>
<organism evidence="1 2">
    <name type="scientific">Vibrio parahaemolyticus serotype O3:K6 (strain RIMD 2210633)</name>
    <dbReference type="NCBI Taxonomy" id="223926"/>
    <lineage>
        <taxon>Bacteria</taxon>
        <taxon>Pseudomonadati</taxon>
        <taxon>Pseudomonadota</taxon>
        <taxon>Gammaproteobacteria</taxon>
        <taxon>Vibrionales</taxon>
        <taxon>Vibrionaceae</taxon>
        <taxon>Vibrio</taxon>
    </lineage>
</organism>
<name>Q87GD1_VIBPA</name>